<reference evidence="1 2" key="1">
    <citation type="submission" date="2017-02" db="EMBL/GenBank/DDBJ databases">
        <title>Whole genome sequencing of Metallibacterium scheffleri DSM 24874 (T).</title>
        <authorList>
            <person name="Kumar S."/>
            <person name="Patil P."/>
            <person name="Patil P.B."/>
        </authorList>
    </citation>
    <scope>NUCLEOTIDE SEQUENCE [LARGE SCALE GENOMIC DNA]</scope>
    <source>
        <strain evidence="1 2">DSM 24874</strain>
    </source>
</reference>
<dbReference type="Proteomes" id="UP000307749">
    <property type="component" value="Unassembled WGS sequence"/>
</dbReference>
<comment type="caution">
    <text evidence="1">The sequence shown here is derived from an EMBL/GenBank/DDBJ whole genome shotgun (WGS) entry which is preliminary data.</text>
</comment>
<sequence length="96" mass="10640">MKPLDERGKQFSSLGGLRICFIARHFTHEAAVATPVVDHTCASQLTEFLMAKVESRALRRRPAFHRDACGEGEPYLLCGTLASAAPRRATVCFVHR</sequence>
<dbReference type="AlphaFoldDB" id="A0A4S3KQL9"/>
<protein>
    <submittedName>
        <fullName evidence="1">Uncharacterized protein</fullName>
    </submittedName>
</protein>
<organism evidence="1 2">
    <name type="scientific">Metallibacterium scheffleri</name>
    <dbReference type="NCBI Taxonomy" id="993689"/>
    <lineage>
        <taxon>Bacteria</taxon>
        <taxon>Pseudomonadati</taxon>
        <taxon>Pseudomonadota</taxon>
        <taxon>Gammaproteobacteria</taxon>
        <taxon>Lysobacterales</taxon>
        <taxon>Rhodanobacteraceae</taxon>
        <taxon>Metallibacterium</taxon>
    </lineage>
</organism>
<gene>
    <name evidence="1" type="ORF">B1806_04280</name>
</gene>
<accession>A0A4S3KQL9</accession>
<evidence type="ECO:0000313" key="2">
    <source>
        <dbReference type="Proteomes" id="UP000307749"/>
    </source>
</evidence>
<keyword evidence="2" id="KW-1185">Reference proteome</keyword>
<dbReference type="EMBL" id="MWQO01000014">
    <property type="protein sequence ID" value="THD11343.1"/>
    <property type="molecule type" value="Genomic_DNA"/>
</dbReference>
<name>A0A4S3KQL9_9GAMM</name>
<proteinExistence type="predicted"/>
<evidence type="ECO:0000313" key="1">
    <source>
        <dbReference type="EMBL" id="THD11343.1"/>
    </source>
</evidence>